<keyword evidence="6 10" id="KW-0342">GTP-binding</keyword>
<comment type="cofactor">
    <cofactor evidence="11">
        <name>Mn(2+)</name>
        <dbReference type="ChEBI" id="CHEBI:29035"/>
    </cofactor>
    <text evidence="11">Binds 2 manganese ions per subunit.</text>
</comment>
<dbReference type="PANTHER" id="PTHR43749:SF2">
    <property type="entry name" value="RNA-SPLICING LIGASE RTCB"/>
    <property type="match status" value="1"/>
</dbReference>
<dbReference type="EC" id="6.5.1.8" evidence="1"/>
<evidence type="ECO:0000313" key="13">
    <source>
        <dbReference type="Proteomes" id="UP000431913"/>
    </source>
</evidence>
<evidence type="ECO:0000256" key="10">
    <source>
        <dbReference type="PIRSR" id="PIRSR601233-2"/>
    </source>
</evidence>
<comment type="caution">
    <text evidence="12">The sequence shown here is derived from an EMBL/GenBank/DDBJ whole genome shotgun (WGS) entry which is preliminary data.</text>
</comment>
<keyword evidence="3 11" id="KW-0479">Metal-binding</keyword>
<proteinExistence type="predicted"/>
<keyword evidence="4 10" id="KW-0547">Nucleotide-binding</keyword>
<feature type="binding site" evidence="11">
    <location>
        <position position="177"/>
    </location>
    <ligand>
        <name>Mn(2+)</name>
        <dbReference type="ChEBI" id="CHEBI:29035"/>
        <label>2</label>
    </ligand>
</feature>
<keyword evidence="5" id="KW-0692">RNA repair</keyword>
<evidence type="ECO:0000256" key="8">
    <source>
        <dbReference type="ARBA" id="ARBA00047746"/>
    </source>
</evidence>
<accession>A0A6I2UBZ0</accession>
<dbReference type="Pfam" id="PF01139">
    <property type="entry name" value="RtcB"/>
    <property type="match status" value="2"/>
</dbReference>
<evidence type="ECO:0000256" key="7">
    <source>
        <dbReference type="ARBA" id="ARBA00023211"/>
    </source>
</evidence>
<reference evidence="12 13" key="1">
    <citation type="submission" date="2019-08" db="EMBL/GenBank/DDBJ databases">
        <title>In-depth cultivation of the pig gut microbiome towards novel bacterial diversity and tailored functional studies.</title>
        <authorList>
            <person name="Wylensek D."/>
            <person name="Hitch T.C.A."/>
            <person name="Clavel T."/>
        </authorList>
    </citation>
    <scope>NUCLEOTIDE SEQUENCE [LARGE SCALE GENOMIC DNA]</scope>
    <source>
        <strain evidence="12 13">WCA3-601-WT-6J</strain>
    </source>
</reference>
<dbReference type="InterPro" id="IPR052915">
    <property type="entry name" value="RtcB-like"/>
</dbReference>
<evidence type="ECO:0000256" key="5">
    <source>
        <dbReference type="ARBA" id="ARBA00022800"/>
    </source>
</evidence>
<dbReference type="GO" id="GO:0170057">
    <property type="term" value="F:RNA ligase (GTP) activity"/>
    <property type="evidence" value="ECO:0007669"/>
    <property type="project" value="UniProtKB-EC"/>
</dbReference>
<feature type="binding site" evidence="11">
    <location>
        <position position="87"/>
    </location>
    <ligand>
        <name>Mn(2+)</name>
        <dbReference type="ChEBI" id="CHEBI:29035"/>
        <label>1</label>
    </ligand>
</feature>
<dbReference type="GO" id="GO:0030145">
    <property type="term" value="F:manganese ion binding"/>
    <property type="evidence" value="ECO:0007669"/>
    <property type="project" value="TreeGrafter"/>
</dbReference>
<dbReference type="Gene3D" id="3.90.1860.10">
    <property type="entry name" value="tRNA-splicing ligase RtcB"/>
    <property type="match status" value="1"/>
</dbReference>
<keyword evidence="7 11" id="KW-0464">Manganese</keyword>
<evidence type="ECO:0000256" key="2">
    <source>
        <dbReference type="ARBA" id="ARBA00022598"/>
    </source>
</evidence>
<evidence type="ECO:0000256" key="11">
    <source>
        <dbReference type="PIRSR" id="PIRSR601233-3"/>
    </source>
</evidence>
<dbReference type="PANTHER" id="PTHR43749">
    <property type="entry name" value="RNA-SPLICING LIGASE RTCB"/>
    <property type="match status" value="1"/>
</dbReference>
<gene>
    <name evidence="12" type="ORF">FYJ76_10910</name>
</gene>
<dbReference type="GO" id="GO:0003909">
    <property type="term" value="F:DNA ligase activity"/>
    <property type="evidence" value="ECO:0007669"/>
    <property type="project" value="TreeGrafter"/>
</dbReference>
<dbReference type="Proteomes" id="UP000431913">
    <property type="component" value="Unassembled WGS sequence"/>
</dbReference>
<feature type="binding site" evidence="10">
    <location>
        <position position="324"/>
    </location>
    <ligand>
        <name>GMP</name>
        <dbReference type="ChEBI" id="CHEBI:58115"/>
    </ligand>
</feature>
<feature type="binding site" evidence="10">
    <location>
        <begin position="159"/>
        <end position="163"/>
    </location>
    <ligand>
        <name>GMP</name>
        <dbReference type="ChEBI" id="CHEBI:58115"/>
    </ligand>
</feature>
<organism evidence="12 13">
    <name type="scientific">Ruthenibacterium lactatiformans</name>
    <dbReference type="NCBI Taxonomy" id="1550024"/>
    <lineage>
        <taxon>Bacteria</taxon>
        <taxon>Bacillati</taxon>
        <taxon>Bacillota</taxon>
        <taxon>Clostridia</taxon>
        <taxon>Eubacteriales</taxon>
        <taxon>Oscillospiraceae</taxon>
        <taxon>Ruthenibacterium</taxon>
    </lineage>
</organism>
<dbReference type="EMBL" id="VUNJ01000011">
    <property type="protein sequence ID" value="MST92435.1"/>
    <property type="molecule type" value="Genomic_DNA"/>
</dbReference>
<evidence type="ECO:0000256" key="3">
    <source>
        <dbReference type="ARBA" id="ARBA00022723"/>
    </source>
</evidence>
<evidence type="ECO:0000313" key="12">
    <source>
        <dbReference type="EMBL" id="MST92435.1"/>
    </source>
</evidence>
<evidence type="ECO:0000256" key="1">
    <source>
        <dbReference type="ARBA" id="ARBA00012726"/>
    </source>
</evidence>
<feature type="binding site" evidence="11">
    <location>
        <position position="160"/>
    </location>
    <ligand>
        <name>Mn(2+)</name>
        <dbReference type="ChEBI" id="CHEBI:29035"/>
        <label>1</label>
    </ligand>
</feature>
<feature type="binding site" evidence="10">
    <location>
        <begin position="317"/>
        <end position="320"/>
    </location>
    <ligand>
        <name>GMP</name>
        <dbReference type="ChEBI" id="CHEBI:58115"/>
    </ligand>
</feature>
<dbReference type="InterPro" id="IPR001233">
    <property type="entry name" value="RtcB"/>
</dbReference>
<dbReference type="GO" id="GO:0042245">
    <property type="term" value="P:RNA repair"/>
    <property type="evidence" value="ECO:0007669"/>
    <property type="project" value="UniProtKB-KW"/>
</dbReference>
<dbReference type="RefSeq" id="WP_412433219.1">
    <property type="nucleotide sequence ID" value="NZ_JBKWPM010000068.1"/>
</dbReference>
<evidence type="ECO:0000256" key="6">
    <source>
        <dbReference type="ARBA" id="ARBA00023134"/>
    </source>
</evidence>
<dbReference type="GO" id="GO:0005525">
    <property type="term" value="F:GTP binding"/>
    <property type="evidence" value="ECO:0007669"/>
    <property type="project" value="UniProtKB-KW"/>
</dbReference>
<dbReference type="AlphaFoldDB" id="A0A6I2UBZ0"/>
<dbReference type="SUPFAM" id="SSF103365">
    <property type="entry name" value="Hypothetical protein PH1602"/>
    <property type="match status" value="1"/>
</dbReference>
<dbReference type="GO" id="GO:0006396">
    <property type="term" value="P:RNA processing"/>
    <property type="evidence" value="ECO:0007669"/>
    <property type="project" value="InterPro"/>
</dbReference>
<evidence type="ECO:0000256" key="9">
    <source>
        <dbReference type="PIRSR" id="PIRSR601233-1"/>
    </source>
</evidence>
<keyword evidence="2" id="KW-0436">Ligase</keyword>
<feature type="active site" description="GMP-histidine intermediate" evidence="9">
    <location>
        <position position="341"/>
    </location>
</feature>
<feature type="binding site" evidence="10">
    <location>
        <begin position="341"/>
        <end position="344"/>
    </location>
    <ligand>
        <name>GMP</name>
        <dbReference type="ChEBI" id="CHEBI:58115"/>
    </ligand>
</feature>
<protein>
    <recommendedName>
        <fullName evidence="1">3'-phosphate/5'-hydroxy nucleic acid ligase</fullName>
        <ecNumber evidence="1">6.5.1.8</ecNumber>
    </recommendedName>
</protein>
<name>A0A6I2UBZ0_9FIRM</name>
<dbReference type="GO" id="GO:0006281">
    <property type="term" value="P:DNA repair"/>
    <property type="evidence" value="ECO:0007669"/>
    <property type="project" value="TreeGrafter"/>
</dbReference>
<evidence type="ECO:0000256" key="4">
    <source>
        <dbReference type="ARBA" id="ARBA00022741"/>
    </source>
</evidence>
<sequence>MKAACSGPVGKGITIVIEVKGKFNTALCYTPALDGKAEEQIRLVCDEEAFRDSKIRIMPDVHAGKGCTIGTTMTITDKVVPGMVGVDIGCGMETVRIAQREIDSEKLDALIRSAIPCGREVRRASHEYCSSIDLSALRCAPYVNLERAKKSIGTLGGGNHFIEADRSDTGDIYIVVHSGSRHLGVEVADYYQEQGRMALWGGARYQIGQLIETLKSEGRFQEIQPAVTALKKEHKISIPKDLAYVEGKLFEDYIHDMRIVQRFAVLNRKAMMDVILSGMGFTKADEFTTIHNYIDTDAMILRKGSVSAKKGEKLLIPINMRDGSLICIGKGNPEWNCSAPHGAGRLMSRRAAFSTLSMEQYRKEMKGIYSTCVVPDTLDESPMAYKSMEEIIAQIEPTAQIAERVKPVYNFKAAE</sequence>
<dbReference type="InterPro" id="IPR036025">
    <property type="entry name" value="RtcB-like_sf"/>
</dbReference>
<comment type="catalytic activity">
    <reaction evidence="8">
        <text>a 3'-end 3'-phospho-ribonucleotide-RNA + a 5'-end dephospho-ribonucleoside-RNA + GTP = a ribonucleotidyl-ribonucleotide-RNA + GMP + diphosphate</text>
        <dbReference type="Rhea" id="RHEA:68076"/>
        <dbReference type="Rhea" id="RHEA-COMP:10463"/>
        <dbReference type="Rhea" id="RHEA-COMP:13936"/>
        <dbReference type="Rhea" id="RHEA-COMP:17355"/>
        <dbReference type="ChEBI" id="CHEBI:33019"/>
        <dbReference type="ChEBI" id="CHEBI:37565"/>
        <dbReference type="ChEBI" id="CHEBI:58115"/>
        <dbReference type="ChEBI" id="CHEBI:83062"/>
        <dbReference type="ChEBI" id="CHEBI:138284"/>
        <dbReference type="ChEBI" id="CHEBI:173118"/>
        <dbReference type="EC" id="6.5.1.8"/>
    </reaction>
</comment>